<dbReference type="Pfam" id="PF00497">
    <property type="entry name" value="SBP_bac_3"/>
    <property type="match status" value="1"/>
</dbReference>
<gene>
    <name evidence="3" type="ORF">MTBPR1_50109</name>
</gene>
<keyword evidence="1" id="KW-0732">Signal</keyword>
<dbReference type="SUPFAM" id="SSF53850">
    <property type="entry name" value="Periplasmic binding protein-like II"/>
    <property type="match status" value="1"/>
</dbReference>
<dbReference type="RefSeq" id="WP_069189390.1">
    <property type="nucleotide sequence ID" value="NZ_FLYE01000044.1"/>
</dbReference>
<dbReference type="AlphaFoldDB" id="A0A1C3RJE5"/>
<evidence type="ECO:0000313" key="3">
    <source>
        <dbReference type="EMBL" id="SCA57353.1"/>
    </source>
</evidence>
<evidence type="ECO:0000313" key="4">
    <source>
        <dbReference type="Proteomes" id="UP000231658"/>
    </source>
</evidence>
<sequence>MSKKTTFFFLVNLLLFLCLKAPTGQAKDITVGIPHNPPLVFRDGDRAGGIIPTIAIKALKKMGHRVVFRSMPFGRMYKWLHSGKIDVALSVLATPQRQKNAHYSDPILVEKLNIATHTQGKPHDLSGFAKHGICGIIGFSYPTLIFTPQNMILEKDYATCLSSLTKKQVAGVIIGSITGPYIIRNERLDRKVTLLPGAVGFVNIGAALSHKAFSDNDLAEFNHHILTTLQSPEGQALIAPYQ</sequence>
<name>A0A1C3RJE5_9PROT</name>
<dbReference type="InterPro" id="IPR001638">
    <property type="entry name" value="Solute-binding_3/MltF_N"/>
</dbReference>
<feature type="chain" id="PRO_5008680819" description="Solute-binding protein family 3/N-terminal domain-containing protein" evidence="1">
    <location>
        <begin position="27"/>
        <end position="242"/>
    </location>
</feature>
<evidence type="ECO:0000256" key="1">
    <source>
        <dbReference type="SAM" id="SignalP"/>
    </source>
</evidence>
<keyword evidence="4" id="KW-1185">Reference proteome</keyword>
<proteinExistence type="predicted"/>
<dbReference type="STRING" id="1867952.MTBPR1_50109"/>
<dbReference type="Gene3D" id="3.40.190.10">
    <property type="entry name" value="Periplasmic binding protein-like II"/>
    <property type="match status" value="2"/>
</dbReference>
<dbReference type="Proteomes" id="UP000231658">
    <property type="component" value="Unassembled WGS sequence"/>
</dbReference>
<reference evidence="3 4" key="1">
    <citation type="submission" date="2016-07" db="EMBL/GenBank/DDBJ databases">
        <authorList>
            <person name="Lefevre C.T."/>
        </authorList>
    </citation>
    <scope>NUCLEOTIDE SEQUENCE [LARGE SCALE GENOMIC DNA]</scope>
    <source>
        <strain evidence="3">PR1</strain>
    </source>
</reference>
<organism evidence="3 4">
    <name type="scientific">Candidatus Terasakiella magnetica</name>
    <dbReference type="NCBI Taxonomy" id="1867952"/>
    <lineage>
        <taxon>Bacteria</taxon>
        <taxon>Pseudomonadati</taxon>
        <taxon>Pseudomonadota</taxon>
        <taxon>Alphaproteobacteria</taxon>
        <taxon>Rhodospirillales</taxon>
        <taxon>Terasakiellaceae</taxon>
        <taxon>Terasakiella</taxon>
    </lineage>
</organism>
<feature type="signal peptide" evidence="1">
    <location>
        <begin position="1"/>
        <end position="26"/>
    </location>
</feature>
<protein>
    <recommendedName>
        <fullName evidence="2">Solute-binding protein family 3/N-terminal domain-containing protein</fullName>
    </recommendedName>
</protein>
<feature type="domain" description="Solute-binding protein family 3/N-terminal" evidence="2">
    <location>
        <begin position="29"/>
        <end position="121"/>
    </location>
</feature>
<dbReference type="OrthoDB" id="9814231at2"/>
<evidence type="ECO:0000259" key="2">
    <source>
        <dbReference type="Pfam" id="PF00497"/>
    </source>
</evidence>
<accession>A0A1C3RJE5</accession>
<dbReference type="EMBL" id="FLYE01000044">
    <property type="protein sequence ID" value="SCA57353.1"/>
    <property type="molecule type" value="Genomic_DNA"/>
</dbReference>